<keyword evidence="5 6" id="KW-0482">Metalloprotease</keyword>
<evidence type="ECO:0000313" key="9">
    <source>
        <dbReference type="EMBL" id="BDD11767.1"/>
    </source>
</evidence>
<feature type="domain" description="Peptidase M48" evidence="8">
    <location>
        <begin position="92"/>
        <end position="307"/>
    </location>
</feature>
<dbReference type="PANTHER" id="PTHR22726">
    <property type="entry name" value="METALLOENDOPEPTIDASE OMA1"/>
    <property type="match status" value="1"/>
</dbReference>
<dbReference type="Pfam" id="PF01435">
    <property type="entry name" value="Peptidase_M48"/>
    <property type="match status" value="1"/>
</dbReference>
<keyword evidence="1 6" id="KW-0645">Protease</keyword>
<evidence type="ECO:0000313" key="10">
    <source>
        <dbReference type="Proteomes" id="UP001348817"/>
    </source>
</evidence>
<keyword evidence="3 6" id="KW-0378">Hydrolase</keyword>
<dbReference type="InterPro" id="IPR001915">
    <property type="entry name" value="Peptidase_M48"/>
</dbReference>
<geneLocation type="plasmid" evidence="9 10">
    <name>pFA1</name>
</geneLocation>
<feature type="signal peptide" evidence="7">
    <location>
        <begin position="1"/>
        <end position="18"/>
    </location>
</feature>
<evidence type="ECO:0000259" key="8">
    <source>
        <dbReference type="Pfam" id="PF01435"/>
    </source>
</evidence>
<keyword evidence="2" id="KW-0479">Metal-binding</keyword>
<dbReference type="PANTHER" id="PTHR22726:SF1">
    <property type="entry name" value="METALLOENDOPEPTIDASE OMA1, MITOCHONDRIAL"/>
    <property type="match status" value="1"/>
</dbReference>
<keyword evidence="7" id="KW-0732">Signal</keyword>
<dbReference type="Proteomes" id="UP001348817">
    <property type="component" value="Plasmid pFA1"/>
</dbReference>
<dbReference type="EMBL" id="AP025315">
    <property type="protein sequence ID" value="BDD11767.1"/>
    <property type="molecule type" value="Genomic_DNA"/>
</dbReference>
<keyword evidence="4 6" id="KW-0862">Zinc</keyword>
<dbReference type="KEGG" id="fax:FUAX_41990"/>
<evidence type="ECO:0000256" key="7">
    <source>
        <dbReference type="SAM" id="SignalP"/>
    </source>
</evidence>
<dbReference type="InterPro" id="IPR051156">
    <property type="entry name" value="Mito/Outer_Membr_Metalloprot"/>
</dbReference>
<proteinExistence type="inferred from homology"/>
<evidence type="ECO:0000256" key="4">
    <source>
        <dbReference type="ARBA" id="ARBA00022833"/>
    </source>
</evidence>
<organism evidence="9 10">
    <name type="scientific">Fulvitalea axinellae</name>
    <dbReference type="NCBI Taxonomy" id="1182444"/>
    <lineage>
        <taxon>Bacteria</taxon>
        <taxon>Pseudomonadati</taxon>
        <taxon>Bacteroidota</taxon>
        <taxon>Cytophagia</taxon>
        <taxon>Cytophagales</taxon>
        <taxon>Persicobacteraceae</taxon>
        <taxon>Fulvitalea</taxon>
    </lineage>
</organism>
<evidence type="ECO:0000256" key="2">
    <source>
        <dbReference type="ARBA" id="ARBA00022723"/>
    </source>
</evidence>
<sequence>MRLIFLFVLLWISSEAFSQTATHYSFGDKAKERQIEKMWEDALNKGIGRMSGKFKRQKQKIYISQLERFNENLKDSVFIFNADLHTYVSNVCEKIFHNNPGLKPANFDIYFNTSIFPNATAYGNGCIVINLGLFELLESEDELAFVLCHELAHESLRHTEKGIDNRIKTLNSEELKEKIANAKMAEESLRNTRLNLLQDLAFNFSKRSREVELEADAKGKEYFSKTKYSESACVTALEKLGALEELVLNRREDWEGLFNRNGYTFSFSLLQKDESLFDSDEVIDDFNWKVDSLRTHPHIKERVEKLGKVNKEWSSPISDLYARKKRLAYQLALSASMDKKEYDFAFYLASIKLQQDEDAKVYYQALDDVFQKIEFHKRSRTLGLHIPQPNHLRNEVHIDEVRRLLYNVGLTELQRLRRVVSNQEEHTN</sequence>
<evidence type="ECO:0000256" key="3">
    <source>
        <dbReference type="ARBA" id="ARBA00022801"/>
    </source>
</evidence>
<dbReference type="GO" id="GO:0046872">
    <property type="term" value="F:metal ion binding"/>
    <property type="evidence" value="ECO:0007669"/>
    <property type="project" value="UniProtKB-KW"/>
</dbReference>
<dbReference type="Gene3D" id="3.30.2010.10">
    <property type="entry name" value="Metalloproteases ('zincins'), catalytic domain"/>
    <property type="match status" value="1"/>
</dbReference>
<dbReference type="GO" id="GO:0016020">
    <property type="term" value="C:membrane"/>
    <property type="evidence" value="ECO:0007669"/>
    <property type="project" value="TreeGrafter"/>
</dbReference>
<dbReference type="GO" id="GO:0004222">
    <property type="term" value="F:metalloendopeptidase activity"/>
    <property type="evidence" value="ECO:0007669"/>
    <property type="project" value="InterPro"/>
</dbReference>
<evidence type="ECO:0000256" key="6">
    <source>
        <dbReference type="RuleBase" id="RU003983"/>
    </source>
</evidence>
<accession>A0AAU9D294</accession>
<dbReference type="CDD" id="cd07324">
    <property type="entry name" value="M48C_Oma1-like"/>
    <property type="match status" value="1"/>
</dbReference>
<protein>
    <submittedName>
        <fullName evidence="9">M48 family peptidase</fullName>
    </submittedName>
</protein>
<name>A0AAU9D294_9BACT</name>
<dbReference type="GO" id="GO:0051603">
    <property type="term" value="P:proteolysis involved in protein catabolic process"/>
    <property type="evidence" value="ECO:0007669"/>
    <property type="project" value="TreeGrafter"/>
</dbReference>
<keyword evidence="10" id="KW-1185">Reference proteome</keyword>
<comment type="similarity">
    <text evidence="6">Belongs to the peptidase M48 family.</text>
</comment>
<feature type="chain" id="PRO_5043941927" evidence="7">
    <location>
        <begin position="19"/>
        <end position="428"/>
    </location>
</feature>
<reference evidence="9 10" key="1">
    <citation type="submission" date="2021-12" db="EMBL/GenBank/DDBJ databases">
        <title>Genome sequencing of bacteria with rrn-lacking chromosome and rrn-plasmid.</title>
        <authorList>
            <person name="Anda M."/>
            <person name="Iwasaki W."/>
        </authorList>
    </citation>
    <scope>NUCLEOTIDE SEQUENCE [LARGE SCALE GENOMIC DNA]</scope>
    <source>
        <strain evidence="9 10">DSM 100852</strain>
        <plasmid evidence="9 10">pFA1</plasmid>
    </source>
</reference>
<evidence type="ECO:0000256" key="5">
    <source>
        <dbReference type="ARBA" id="ARBA00023049"/>
    </source>
</evidence>
<dbReference type="RefSeq" id="WP_338394875.1">
    <property type="nucleotide sequence ID" value="NZ_AP025315.1"/>
</dbReference>
<evidence type="ECO:0000256" key="1">
    <source>
        <dbReference type="ARBA" id="ARBA00022670"/>
    </source>
</evidence>
<keyword evidence="9" id="KW-0614">Plasmid</keyword>
<gene>
    <name evidence="9" type="ORF">FUAX_41990</name>
</gene>
<comment type="cofactor">
    <cofactor evidence="6">
        <name>Zn(2+)</name>
        <dbReference type="ChEBI" id="CHEBI:29105"/>
    </cofactor>
    <text evidence="6">Binds 1 zinc ion per subunit.</text>
</comment>
<dbReference type="AlphaFoldDB" id="A0AAU9D294"/>